<dbReference type="EMBL" id="LR699555">
    <property type="protein sequence ID" value="VVD30980.1"/>
    <property type="molecule type" value="Genomic_DNA"/>
</dbReference>
<reference evidence="1 2" key="1">
    <citation type="submission" date="2019-08" db="EMBL/GenBank/DDBJ databases">
        <authorList>
            <person name="Herpell B J."/>
        </authorList>
    </citation>
    <scope>NUCLEOTIDE SEQUENCE [LARGE SCALE GENOMIC DNA]</scope>
    <source>
        <strain evidence="2">Msb3</strain>
        <plasmid evidence="1 2">pI</plasmid>
    </source>
</reference>
<keyword evidence="2" id="KW-1185">Reference proteome</keyword>
<gene>
    <name evidence="1" type="ORF">PDMSB3_0144</name>
</gene>
<dbReference type="KEGG" id="pdio:PDMSB3_0144.2"/>
<protein>
    <submittedName>
        <fullName evidence="1">Uncharacterized protein</fullName>
    </submittedName>
</protein>
<name>A0A5Q4ZQQ0_9BURK</name>
<geneLocation type="plasmid" evidence="1 2">
    <name>pI</name>
</geneLocation>
<organism evidence="1 2">
    <name type="scientific">Paraburkholderia dioscoreae</name>
    <dbReference type="NCBI Taxonomy" id="2604047"/>
    <lineage>
        <taxon>Bacteria</taxon>
        <taxon>Pseudomonadati</taxon>
        <taxon>Pseudomonadota</taxon>
        <taxon>Betaproteobacteria</taxon>
        <taxon>Burkholderiales</taxon>
        <taxon>Burkholderiaceae</taxon>
        <taxon>Paraburkholderia</taxon>
    </lineage>
</organism>
<accession>A0A5Q4ZQQ0</accession>
<evidence type="ECO:0000313" key="1">
    <source>
        <dbReference type="EMBL" id="VVD30980.1"/>
    </source>
</evidence>
<dbReference type="Proteomes" id="UP000325811">
    <property type="component" value="Plasmid pI"/>
</dbReference>
<dbReference type="AlphaFoldDB" id="A0A5Q4ZQQ0"/>
<sequence length="132" mass="14066">MPTAEHATHAPPFSLRRDCTLSARYVAVHRAQRKSSAGATPASGAPVSESCNCSGSKTGLNLMIASITKPVENFLTKVFRAVADLRKKSLKPALAVVFGYFGFGFCARNSAFARVLVGVESHGRVASKEVRI</sequence>
<proteinExistence type="predicted"/>
<evidence type="ECO:0000313" key="2">
    <source>
        <dbReference type="Proteomes" id="UP000325811"/>
    </source>
</evidence>
<keyword evidence="1" id="KW-0614">Plasmid</keyword>